<protein>
    <submittedName>
        <fullName evidence="2">Translation initiation factor 1</fullName>
    </submittedName>
</protein>
<accession>A0A6J4M098</accession>
<gene>
    <name evidence="2" type="ORF">AVDCRST_MAG72-1102</name>
</gene>
<evidence type="ECO:0000256" key="1">
    <source>
        <dbReference type="SAM" id="MobiDB-lite"/>
    </source>
</evidence>
<evidence type="ECO:0000313" key="2">
    <source>
        <dbReference type="EMBL" id="CAA9345646.1"/>
    </source>
</evidence>
<keyword evidence="2" id="KW-0396">Initiation factor</keyword>
<feature type="non-terminal residue" evidence="2">
    <location>
        <position position="1"/>
    </location>
</feature>
<dbReference type="EMBL" id="CADCUJ010000049">
    <property type="protein sequence ID" value="CAA9345646.1"/>
    <property type="molecule type" value="Genomic_DNA"/>
</dbReference>
<proteinExistence type="predicted"/>
<organism evidence="2">
    <name type="scientific">uncultured Nocardioidaceae bacterium</name>
    <dbReference type="NCBI Taxonomy" id="253824"/>
    <lineage>
        <taxon>Bacteria</taxon>
        <taxon>Bacillati</taxon>
        <taxon>Actinomycetota</taxon>
        <taxon>Actinomycetes</taxon>
        <taxon>Propionibacteriales</taxon>
        <taxon>Nocardioidaceae</taxon>
        <taxon>environmental samples</taxon>
    </lineage>
</organism>
<reference evidence="2" key="1">
    <citation type="submission" date="2020-02" db="EMBL/GenBank/DDBJ databases">
        <authorList>
            <person name="Meier V. D."/>
        </authorList>
    </citation>
    <scope>NUCLEOTIDE SEQUENCE</scope>
    <source>
        <strain evidence="2">AVDCRST_MAG72</strain>
    </source>
</reference>
<dbReference type="AlphaFoldDB" id="A0A6J4M098"/>
<keyword evidence="2" id="KW-0648">Protein biosynthesis</keyword>
<feature type="compositionally biased region" description="Basic and acidic residues" evidence="1">
    <location>
        <begin position="1"/>
        <end position="26"/>
    </location>
</feature>
<feature type="non-terminal residue" evidence="2">
    <location>
        <position position="76"/>
    </location>
</feature>
<sequence>GGHAEEGRRDRDRGDGCGSSPERDVPGRAQQRPQGPRPHQRQDASALHPNPSRGPSRRRALAVRPDPRANRLSLQV</sequence>
<feature type="region of interest" description="Disordered" evidence="1">
    <location>
        <begin position="1"/>
        <end position="76"/>
    </location>
</feature>
<dbReference type="GO" id="GO:0003743">
    <property type="term" value="F:translation initiation factor activity"/>
    <property type="evidence" value="ECO:0007669"/>
    <property type="project" value="UniProtKB-KW"/>
</dbReference>
<name>A0A6J4M098_9ACTN</name>